<dbReference type="Gene3D" id="2.60.40.200">
    <property type="entry name" value="Superoxide dismutase, copper/zinc binding domain"/>
    <property type="match status" value="1"/>
</dbReference>
<keyword evidence="4" id="KW-1185">Reference proteome</keyword>
<comment type="cofactor">
    <cofactor evidence="1">
        <name>Cu(2+)</name>
        <dbReference type="ChEBI" id="CHEBI:29036"/>
    </cofactor>
</comment>
<reference evidence="3" key="1">
    <citation type="submission" date="2022-12" db="EMBL/GenBank/DDBJ databases">
        <title>Genome assemblies of Blomia tropicalis.</title>
        <authorList>
            <person name="Cui Y."/>
        </authorList>
    </citation>
    <scope>NUCLEOTIDE SEQUENCE</scope>
    <source>
        <tissue evidence="3">Adult mites</tissue>
    </source>
</reference>
<dbReference type="Gene3D" id="3.30.70.100">
    <property type="match status" value="1"/>
</dbReference>
<comment type="caution">
    <text evidence="3">The sequence shown here is derived from an EMBL/GenBank/DDBJ whole genome shotgun (WGS) entry which is preliminary data.</text>
</comment>
<organism evidence="3 4">
    <name type="scientific">Blomia tropicalis</name>
    <name type="common">Mite</name>
    <dbReference type="NCBI Taxonomy" id="40697"/>
    <lineage>
        <taxon>Eukaryota</taxon>
        <taxon>Metazoa</taxon>
        <taxon>Ecdysozoa</taxon>
        <taxon>Arthropoda</taxon>
        <taxon>Chelicerata</taxon>
        <taxon>Arachnida</taxon>
        <taxon>Acari</taxon>
        <taxon>Acariformes</taxon>
        <taxon>Sarcoptiformes</taxon>
        <taxon>Astigmata</taxon>
        <taxon>Glycyphagoidea</taxon>
        <taxon>Echimyopodidae</taxon>
        <taxon>Blomia</taxon>
    </lineage>
</organism>
<evidence type="ECO:0000259" key="2">
    <source>
        <dbReference type="PROSITE" id="PS50846"/>
    </source>
</evidence>
<dbReference type="InterPro" id="IPR006121">
    <property type="entry name" value="HMA_dom"/>
</dbReference>
<protein>
    <recommendedName>
        <fullName evidence="2">HMA domain-containing protein</fullName>
    </recommendedName>
</protein>
<feature type="domain" description="HMA" evidence="2">
    <location>
        <begin position="5"/>
        <end position="71"/>
    </location>
</feature>
<dbReference type="AlphaFoldDB" id="A0A9Q0M0Y4"/>
<dbReference type="GO" id="GO:0046872">
    <property type="term" value="F:metal ion binding"/>
    <property type="evidence" value="ECO:0007669"/>
    <property type="project" value="InterPro"/>
</dbReference>
<proteinExistence type="predicted"/>
<sequence>MSSFSYNVEFAVQMKCETCKTKIINELSKINGIQITDIDVKEQRLLLRLNDQSPSSFHIQNVIEKLGIHTIIRGTGEFMTSVSEIHGSEKHIQVMGVARFVQNNERQCLLDAVIDGLDSTKHYKLSVHEYGDLSEPNYQSIGDEIFNFVANIIPNGSKLNIKTKVNDCDLTSFIGRAFAIQTDSVIVGAGIMARASKIMDNSKKICACSGKTLWEEREDAKNTNNTS</sequence>
<dbReference type="Pfam" id="PF00403">
    <property type="entry name" value="HMA"/>
    <property type="match status" value="1"/>
</dbReference>
<dbReference type="EMBL" id="JAPWDV010000003">
    <property type="protein sequence ID" value="KAJ6216847.1"/>
    <property type="molecule type" value="Genomic_DNA"/>
</dbReference>
<gene>
    <name evidence="3" type="ORF">RDWZM_008004</name>
</gene>
<accession>A0A9Q0M0Y4</accession>
<name>A0A9Q0M0Y4_BLOTA</name>
<dbReference type="OMA" id="KNVWEER"/>
<dbReference type="GO" id="GO:0006801">
    <property type="term" value="P:superoxide metabolic process"/>
    <property type="evidence" value="ECO:0007669"/>
    <property type="project" value="InterPro"/>
</dbReference>
<dbReference type="SUPFAM" id="SSF55008">
    <property type="entry name" value="HMA, heavy metal-associated domain"/>
    <property type="match status" value="1"/>
</dbReference>
<evidence type="ECO:0000313" key="3">
    <source>
        <dbReference type="EMBL" id="KAJ6216847.1"/>
    </source>
</evidence>
<evidence type="ECO:0000313" key="4">
    <source>
        <dbReference type="Proteomes" id="UP001142055"/>
    </source>
</evidence>
<dbReference type="CDD" id="cd00371">
    <property type="entry name" value="HMA"/>
    <property type="match status" value="1"/>
</dbReference>
<dbReference type="InterPro" id="IPR036423">
    <property type="entry name" value="SOD-like_Cu/Zn_dom_sf"/>
</dbReference>
<dbReference type="PROSITE" id="PS50846">
    <property type="entry name" value="HMA_2"/>
    <property type="match status" value="1"/>
</dbReference>
<dbReference type="Proteomes" id="UP001142055">
    <property type="component" value="Chromosome 3"/>
</dbReference>
<dbReference type="InterPro" id="IPR036163">
    <property type="entry name" value="HMA_dom_sf"/>
</dbReference>
<evidence type="ECO:0000256" key="1">
    <source>
        <dbReference type="ARBA" id="ARBA00001973"/>
    </source>
</evidence>
<dbReference type="SUPFAM" id="SSF49329">
    <property type="entry name" value="Cu,Zn superoxide dismutase-like"/>
    <property type="match status" value="1"/>
</dbReference>